<dbReference type="PROSITE" id="PS51257">
    <property type="entry name" value="PROKAR_LIPOPROTEIN"/>
    <property type="match status" value="1"/>
</dbReference>
<protein>
    <submittedName>
        <fullName evidence="1">Uncharacterized protein</fullName>
    </submittedName>
</protein>
<dbReference type="AlphaFoldDB" id="A0A2T0S5T0"/>
<dbReference type="EMBL" id="PVTE01000028">
    <property type="protein sequence ID" value="PRY28643.1"/>
    <property type="molecule type" value="Genomic_DNA"/>
</dbReference>
<dbReference type="RefSeq" id="WP_146141520.1">
    <property type="nucleotide sequence ID" value="NZ_PVTE01000028.1"/>
</dbReference>
<reference evidence="1 2" key="1">
    <citation type="submission" date="2018-03" db="EMBL/GenBank/DDBJ databases">
        <title>Genomic Encyclopedia of Archaeal and Bacterial Type Strains, Phase II (KMG-II): from individual species to whole genera.</title>
        <authorList>
            <person name="Goeker M."/>
        </authorList>
    </citation>
    <scope>NUCLEOTIDE SEQUENCE [LARGE SCALE GENOMIC DNA]</scope>
    <source>
        <strain evidence="1 2">DSM 28354</strain>
    </source>
</reference>
<evidence type="ECO:0000313" key="1">
    <source>
        <dbReference type="EMBL" id="PRY28643.1"/>
    </source>
</evidence>
<organism evidence="1 2">
    <name type="scientific">Spirosoma oryzae</name>
    <dbReference type="NCBI Taxonomy" id="1469603"/>
    <lineage>
        <taxon>Bacteria</taxon>
        <taxon>Pseudomonadati</taxon>
        <taxon>Bacteroidota</taxon>
        <taxon>Cytophagia</taxon>
        <taxon>Cytophagales</taxon>
        <taxon>Cytophagaceae</taxon>
        <taxon>Spirosoma</taxon>
    </lineage>
</organism>
<evidence type="ECO:0000313" key="2">
    <source>
        <dbReference type="Proteomes" id="UP000238375"/>
    </source>
</evidence>
<dbReference type="OrthoDB" id="918471at2"/>
<accession>A0A2T0S5T0</accession>
<gene>
    <name evidence="1" type="ORF">CLV58_12860</name>
</gene>
<proteinExistence type="predicted"/>
<sequence length="468" mass="51469">MNASIQRIGLCQYKRIAFLLALLLGYILTGCQRNEVDPGFGPNGEPRLLQFAVPGIPPANIQIDQTTNQIVVTLPASFTDTSVVPVVELTPETTIDYPKSSLFSRQAPGWTDWRLQPGNLRIIRKSAVSQTTDYYVTLRAAGPLAFAPYTGSRTITMEPESYEITFPVINFRDSSAIGSLQLTNVATGQTRAFSVTPLQTCGNPAVSCLPLTVEPGFIEPGVYRIAVRKANGRQAELAGTISFQKGRLALSEGATMFTTNSLAGRYLRVYGYNLYLDSQLSIQLSNAAGEKFTAPLLDSYRGSVADFVIPAGLKAGYYYARLLEKGQPTSLSTRVVVGNRFDDLVIYNIFPWRLDDSPVDYLLTASKAFADPVVLKGGQTYSIPTSVETFAQRPPGRPEGLGSLRVQIRLTSVTNPSQTYTIPADTKSWWLFTIPTTIPLGRYQLVYQQVESNATFETLPLEREIRIE</sequence>
<keyword evidence="2" id="KW-1185">Reference proteome</keyword>
<dbReference type="Proteomes" id="UP000238375">
    <property type="component" value="Unassembled WGS sequence"/>
</dbReference>
<name>A0A2T0S5T0_9BACT</name>
<comment type="caution">
    <text evidence="1">The sequence shown here is derived from an EMBL/GenBank/DDBJ whole genome shotgun (WGS) entry which is preliminary data.</text>
</comment>